<gene>
    <name evidence="5" type="ORF">G9U52_24450</name>
</gene>
<comment type="caution">
    <text evidence="5">The sequence shown here is derived from an EMBL/GenBank/DDBJ whole genome shotgun (WGS) entry which is preliminary data.</text>
</comment>
<proteinExistence type="predicted"/>
<evidence type="ECO:0000313" key="5">
    <source>
        <dbReference type="EMBL" id="NHN32970.1"/>
    </source>
</evidence>
<dbReference type="Gene3D" id="3.30.450.20">
    <property type="entry name" value="PAS domain"/>
    <property type="match status" value="1"/>
</dbReference>
<keyword evidence="2" id="KW-0238">DNA-binding</keyword>
<dbReference type="Pfam" id="PF12833">
    <property type="entry name" value="HTH_18"/>
    <property type="match status" value="1"/>
</dbReference>
<feature type="domain" description="HTH araC/xylS-type" evidence="4">
    <location>
        <begin position="647"/>
        <end position="744"/>
    </location>
</feature>
<keyword evidence="6" id="KW-1185">Reference proteome</keyword>
<evidence type="ECO:0000256" key="1">
    <source>
        <dbReference type="ARBA" id="ARBA00023015"/>
    </source>
</evidence>
<dbReference type="PANTHER" id="PTHR43280:SF28">
    <property type="entry name" value="HTH-TYPE TRANSCRIPTIONAL ACTIVATOR RHAS"/>
    <property type="match status" value="1"/>
</dbReference>
<evidence type="ECO:0000256" key="2">
    <source>
        <dbReference type="ARBA" id="ARBA00023125"/>
    </source>
</evidence>
<name>A0ABX0JH08_9BACL</name>
<evidence type="ECO:0000256" key="3">
    <source>
        <dbReference type="ARBA" id="ARBA00023163"/>
    </source>
</evidence>
<keyword evidence="3" id="KW-0804">Transcription</keyword>
<organism evidence="5 6">
    <name type="scientific">Paenibacillus agricola</name>
    <dbReference type="NCBI Taxonomy" id="2716264"/>
    <lineage>
        <taxon>Bacteria</taxon>
        <taxon>Bacillati</taxon>
        <taxon>Bacillota</taxon>
        <taxon>Bacilli</taxon>
        <taxon>Bacillales</taxon>
        <taxon>Paenibacillaceae</taxon>
        <taxon>Paenibacillus</taxon>
    </lineage>
</organism>
<dbReference type="Proteomes" id="UP001165962">
    <property type="component" value="Unassembled WGS sequence"/>
</dbReference>
<dbReference type="PROSITE" id="PS01124">
    <property type="entry name" value="HTH_ARAC_FAMILY_2"/>
    <property type="match status" value="1"/>
</dbReference>
<dbReference type="InterPro" id="IPR009057">
    <property type="entry name" value="Homeodomain-like_sf"/>
</dbReference>
<evidence type="ECO:0000259" key="4">
    <source>
        <dbReference type="PROSITE" id="PS01124"/>
    </source>
</evidence>
<sequence>MPMALIGVLLYYVGTDRVGTEVNKSHQAQLQQSIQQMDDYLSNLEKFVVRVAFDPVFDESLNHFDFTDQFQKTKDLMKSLTLMTESNALLSSVCLYLRDADKLVCDDAGIRQIQTDEDRKLFAALLDEEKPIYWNYGIKQIHKPDLSYKAVVIKLPGGQLQNAFGAFLVYLDPVKLNAMVQKLVSGEGISFLINEHGDYLTDLRSSPTLPTEELLENKLRARIMEENLKENTFIYDWKNESYSVSYGKIAKLGGKWTVVSATPLSQITAPVTSISRMIIGISLFALLTGLLLAWFASNRIYDPISRLKSMFETGITKADDNNEISYIENQWKEHLQEQQALRTRVQQSIPTLRESFLLQFLQGNLYTHTELEINEKMNQLEWDIENKKFAFWVAQLQGLSDLAGTYSERDAQLITFAASNIMLELSSQKLPMVHIMNFQDLSVGAFFVLDSEGTNEQLKAELNRSAEDYIAALNNVLRIKATMVISTITNSVLEAPNVLEQTRRALRFRELHSSNQLLDMGHFILENNERVPFPFELEREIVQAIGMGLEEEAVRLVEAFLVALQQNNNTELMVHQGMMKLLGTIHDTIMKYDVNMYALYEGAHLYEELVQITETNAMVHWFQYKLIQPFIRTLSIAYDSGLRRSIEQLIGQIGRDFLSDISLEAYAEQLQMSSSKLSKVFKQITGVNYIDYITRLRIEKCKELLYTTDLKINDIAELLRYQPSYLIRIFKKSEGMTPGQYREKHSHE</sequence>
<dbReference type="InterPro" id="IPR018060">
    <property type="entry name" value="HTH_AraC"/>
</dbReference>
<dbReference type="PANTHER" id="PTHR43280">
    <property type="entry name" value="ARAC-FAMILY TRANSCRIPTIONAL REGULATOR"/>
    <property type="match status" value="1"/>
</dbReference>
<keyword evidence="1" id="KW-0805">Transcription regulation</keyword>
<dbReference type="Gene3D" id="1.10.10.60">
    <property type="entry name" value="Homeodomain-like"/>
    <property type="match status" value="2"/>
</dbReference>
<dbReference type="SMART" id="SM00342">
    <property type="entry name" value="HTH_ARAC"/>
    <property type="match status" value="1"/>
</dbReference>
<dbReference type="RefSeq" id="WP_166153274.1">
    <property type="nucleotide sequence ID" value="NZ_JAAOIW010000010.1"/>
</dbReference>
<protein>
    <submittedName>
        <fullName evidence="5">Helix-turn-helix domain-containing protein</fullName>
    </submittedName>
</protein>
<reference evidence="5" key="1">
    <citation type="submission" date="2020-03" db="EMBL/GenBank/DDBJ databases">
        <title>Draft sequencing of Paenibacilllus sp. S3N08.</title>
        <authorList>
            <person name="Kim D.-U."/>
        </authorList>
    </citation>
    <scope>NUCLEOTIDE SEQUENCE</scope>
    <source>
        <strain evidence="5">S3N08</strain>
    </source>
</reference>
<dbReference type="SUPFAM" id="SSF46689">
    <property type="entry name" value="Homeodomain-like"/>
    <property type="match status" value="2"/>
</dbReference>
<evidence type="ECO:0000313" key="6">
    <source>
        <dbReference type="Proteomes" id="UP001165962"/>
    </source>
</evidence>
<accession>A0ABX0JH08</accession>
<dbReference type="EMBL" id="JAAOIW010000010">
    <property type="protein sequence ID" value="NHN32970.1"/>
    <property type="molecule type" value="Genomic_DNA"/>
</dbReference>